<dbReference type="PANTHER" id="PTHR42756:SF1">
    <property type="entry name" value="TRANSCRIPTIONAL REPRESSOR OF EMRAB OPERON"/>
    <property type="match status" value="1"/>
</dbReference>
<feature type="domain" description="HTH marR-type" evidence="4">
    <location>
        <begin position="15"/>
        <end position="141"/>
    </location>
</feature>
<evidence type="ECO:0000313" key="5">
    <source>
        <dbReference type="EMBL" id="KRM13536.1"/>
    </source>
</evidence>
<dbReference type="OrthoDB" id="2295869at2"/>
<dbReference type="Pfam" id="PF01047">
    <property type="entry name" value="MarR"/>
    <property type="match status" value="1"/>
</dbReference>
<keyword evidence="1" id="KW-0805">Transcription regulation</keyword>
<dbReference type="Proteomes" id="UP000051820">
    <property type="component" value="Unassembled WGS sequence"/>
</dbReference>
<evidence type="ECO:0000256" key="3">
    <source>
        <dbReference type="ARBA" id="ARBA00023163"/>
    </source>
</evidence>
<organism evidence="5 6">
    <name type="scientific">Paucilactobacillus suebicus DSM 5007 = KCTC 3549</name>
    <dbReference type="NCBI Taxonomy" id="1423807"/>
    <lineage>
        <taxon>Bacteria</taxon>
        <taxon>Bacillati</taxon>
        <taxon>Bacillota</taxon>
        <taxon>Bacilli</taxon>
        <taxon>Lactobacillales</taxon>
        <taxon>Lactobacillaceae</taxon>
        <taxon>Paucilactobacillus</taxon>
    </lineage>
</organism>
<dbReference type="SUPFAM" id="SSF46785">
    <property type="entry name" value="Winged helix' DNA-binding domain"/>
    <property type="match status" value="1"/>
</dbReference>
<keyword evidence="6" id="KW-1185">Reference proteome</keyword>
<reference evidence="5 6" key="1">
    <citation type="journal article" date="2015" name="Genome Announc.">
        <title>Expanding the biotechnology potential of lactobacilli through comparative genomics of 213 strains and associated genera.</title>
        <authorList>
            <person name="Sun Z."/>
            <person name="Harris H.M."/>
            <person name="McCann A."/>
            <person name="Guo C."/>
            <person name="Argimon S."/>
            <person name="Zhang W."/>
            <person name="Yang X."/>
            <person name="Jeffery I.B."/>
            <person name="Cooney J.C."/>
            <person name="Kagawa T.F."/>
            <person name="Liu W."/>
            <person name="Song Y."/>
            <person name="Salvetti E."/>
            <person name="Wrobel A."/>
            <person name="Rasinkangas P."/>
            <person name="Parkhill J."/>
            <person name="Rea M.C."/>
            <person name="O'Sullivan O."/>
            <person name="Ritari J."/>
            <person name="Douillard F.P."/>
            <person name="Paul Ross R."/>
            <person name="Yang R."/>
            <person name="Briner A.E."/>
            <person name="Felis G.E."/>
            <person name="de Vos W.M."/>
            <person name="Barrangou R."/>
            <person name="Klaenhammer T.R."/>
            <person name="Caufield P.W."/>
            <person name="Cui Y."/>
            <person name="Zhang H."/>
            <person name="O'Toole P.W."/>
        </authorList>
    </citation>
    <scope>NUCLEOTIDE SEQUENCE [LARGE SCALE GENOMIC DNA]</scope>
    <source>
        <strain evidence="5 6">DSM 5007</strain>
    </source>
</reference>
<dbReference type="eggNOG" id="COG1846">
    <property type="taxonomic scope" value="Bacteria"/>
</dbReference>
<keyword evidence="2" id="KW-0238">DNA-binding</keyword>
<dbReference type="Gene3D" id="1.10.10.10">
    <property type="entry name" value="Winged helix-like DNA-binding domain superfamily/Winged helix DNA-binding domain"/>
    <property type="match status" value="1"/>
</dbReference>
<evidence type="ECO:0000313" key="6">
    <source>
        <dbReference type="Proteomes" id="UP000051820"/>
    </source>
</evidence>
<name>A0A0R1W6I8_9LACO</name>
<dbReference type="SMART" id="SM00347">
    <property type="entry name" value="HTH_MARR"/>
    <property type="match status" value="1"/>
</dbReference>
<dbReference type="InterPro" id="IPR036390">
    <property type="entry name" value="WH_DNA-bd_sf"/>
</dbReference>
<proteinExistence type="predicted"/>
<evidence type="ECO:0000256" key="2">
    <source>
        <dbReference type="ARBA" id="ARBA00023125"/>
    </source>
</evidence>
<keyword evidence="3" id="KW-0804">Transcription</keyword>
<dbReference type="EMBL" id="AZGF01000001">
    <property type="protein sequence ID" value="KRM13536.1"/>
    <property type="molecule type" value="Genomic_DNA"/>
</dbReference>
<sequence length="148" mass="17236">MNDRNDQYGKVSKNMFEMIQTMRRVGRNQTKSQQGIHHGRGHVLGVLIDNNNIAQRELADLMDIRPASLTDLLEKLEKDGLVNRIRDDNDRRIIRVTITDHGRQIVKQNMKARRQMEDWMFGSLSKNEIDSLQAIMQKMTSSLKQQCD</sequence>
<accession>A0A0R1W6I8</accession>
<gene>
    <name evidence="5" type="ORF">FD16_GL000105</name>
</gene>
<dbReference type="InterPro" id="IPR036388">
    <property type="entry name" value="WH-like_DNA-bd_sf"/>
</dbReference>
<dbReference type="InterPro" id="IPR000835">
    <property type="entry name" value="HTH_MarR-typ"/>
</dbReference>
<dbReference type="AlphaFoldDB" id="A0A0R1W6I8"/>
<dbReference type="STRING" id="1423807.FD16_GL000105"/>
<dbReference type="RefSeq" id="WP_010622859.1">
    <property type="nucleotide sequence ID" value="NZ_AZGF01000001.1"/>
</dbReference>
<evidence type="ECO:0000259" key="4">
    <source>
        <dbReference type="PROSITE" id="PS50995"/>
    </source>
</evidence>
<dbReference type="PROSITE" id="PS50995">
    <property type="entry name" value="HTH_MARR_2"/>
    <property type="match status" value="1"/>
</dbReference>
<comment type="caution">
    <text evidence="5">The sequence shown here is derived from an EMBL/GenBank/DDBJ whole genome shotgun (WGS) entry which is preliminary data.</text>
</comment>
<dbReference type="PRINTS" id="PR00598">
    <property type="entry name" value="HTHMARR"/>
</dbReference>
<evidence type="ECO:0000256" key="1">
    <source>
        <dbReference type="ARBA" id="ARBA00023015"/>
    </source>
</evidence>
<dbReference type="PATRIC" id="fig|1423807.3.peg.106"/>
<dbReference type="PANTHER" id="PTHR42756">
    <property type="entry name" value="TRANSCRIPTIONAL REGULATOR, MARR"/>
    <property type="match status" value="1"/>
</dbReference>
<dbReference type="GO" id="GO:0003677">
    <property type="term" value="F:DNA binding"/>
    <property type="evidence" value="ECO:0007669"/>
    <property type="project" value="UniProtKB-KW"/>
</dbReference>
<dbReference type="GO" id="GO:0003700">
    <property type="term" value="F:DNA-binding transcription factor activity"/>
    <property type="evidence" value="ECO:0007669"/>
    <property type="project" value="InterPro"/>
</dbReference>
<protein>
    <submittedName>
        <fullName evidence="5">Transcriptional regulator</fullName>
    </submittedName>
</protein>